<name>I3X3F6_SINF2</name>
<dbReference type="EMBL" id="CP003563">
    <property type="protein sequence ID" value="AFL50412.1"/>
    <property type="molecule type" value="Genomic_DNA"/>
</dbReference>
<protein>
    <submittedName>
        <fullName evidence="3">Putative oxidoreductase YajO</fullName>
        <ecNumber evidence="3">1.-.-.-</ecNumber>
    </submittedName>
</protein>
<dbReference type="InterPro" id="IPR050523">
    <property type="entry name" value="AKR_Detox_Biosynth"/>
</dbReference>
<evidence type="ECO:0000313" key="3">
    <source>
        <dbReference type="EMBL" id="AFL50412.1"/>
    </source>
</evidence>
<dbReference type="RefSeq" id="WP_014762586.1">
    <property type="nucleotide sequence ID" value="NC_018000.1"/>
</dbReference>
<dbReference type="EC" id="1.-.-.-" evidence="3"/>
<dbReference type="PRINTS" id="PR00069">
    <property type="entry name" value="ALDKETRDTASE"/>
</dbReference>
<dbReference type="GO" id="GO:0016491">
    <property type="term" value="F:oxidoreductase activity"/>
    <property type="evidence" value="ECO:0007669"/>
    <property type="project" value="UniProtKB-KW"/>
</dbReference>
<dbReference type="HOGENOM" id="CLU_023205_2_0_5"/>
<dbReference type="Pfam" id="PF00248">
    <property type="entry name" value="Aldo_ket_red"/>
    <property type="match status" value="1"/>
</dbReference>
<evidence type="ECO:0000259" key="2">
    <source>
        <dbReference type="Pfam" id="PF00248"/>
    </source>
</evidence>
<dbReference type="eggNOG" id="COG0667">
    <property type="taxonomic scope" value="Bacteria"/>
</dbReference>
<dbReference type="CDD" id="cd19091">
    <property type="entry name" value="AKR_PsAKR"/>
    <property type="match status" value="1"/>
</dbReference>
<dbReference type="Proteomes" id="UP000006180">
    <property type="component" value="Chromosome"/>
</dbReference>
<dbReference type="InterPro" id="IPR023210">
    <property type="entry name" value="NADP_OxRdtase_dom"/>
</dbReference>
<dbReference type="AlphaFoldDB" id="I3X3F6"/>
<dbReference type="GO" id="GO:0005829">
    <property type="term" value="C:cytosol"/>
    <property type="evidence" value="ECO:0007669"/>
    <property type="project" value="TreeGrafter"/>
</dbReference>
<sequence length="344" mass="38371">MQYRNLGSSGLKVSALSMGTLSFGEAHSLAEARRLVNVCVDGGINLFDTANMYTGGRSEAILGEVLLGWRDQVLITTKARMRVGDGPNDEGASRYHIIRECERSLERLRTDYIDLYLMHEWDGLTPIEETLEALDTLMRQGKIRYAGCSNYSGWHVMKSLHVAEMRCYPRFIAQQIHYTLEAREAEYELLPIAVDQGVGIMVWSPLTSGLLSGLFSKENPPKWCGDDVSWNGPPIRDEERLWRITDVIRDIADARGIPMSHVALAWVLGRPGVTSVVVGGLTEQHFLENIASVDVTLSPGELARLNDISLPPYLYPYWHQRKLAAGRLSAADWALHASYAEPAA</sequence>
<reference evidence="3 4" key="1">
    <citation type="journal article" date="2012" name="J. Bacteriol.">
        <title>Complete genome sequence of the broad-host-range strain Sinorhizobium fredii USDA257.</title>
        <authorList>
            <person name="Schuldes J."/>
            <person name="Rodriguez Orbegoso M."/>
            <person name="Schmeisser C."/>
            <person name="Krishnan H.B."/>
            <person name="Daniel R."/>
            <person name="Streit W.R."/>
        </authorList>
    </citation>
    <scope>NUCLEOTIDE SEQUENCE [LARGE SCALE GENOMIC DNA]</scope>
    <source>
        <strain evidence="3 4">USDA 257</strain>
    </source>
</reference>
<dbReference type="SUPFAM" id="SSF51430">
    <property type="entry name" value="NAD(P)-linked oxidoreductase"/>
    <property type="match status" value="1"/>
</dbReference>
<accession>I3X3F6</accession>
<dbReference type="STRING" id="1185652.USDA257_c18250"/>
<proteinExistence type="predicted"/>
<dbReference type="PANTHER" id="PTHR43364:SF18">
    <property type="entry name" value="OXIDOREDUCTASE"/>
    <property type="match status" value="1"/>
</dbReference>
<evidence type="ECO:0000313" key="4">
    <source>
        <dbReference type="Proteomes" id="UP000006180"/>
    </source>
</evidence>
<dbReference type="KEGG" id="sfd:USDA257_c18250"/>
<dbReference type="PATRIC" id="fig|1185652.3.peg.1889"/>
<organism evidence="3 4">
    <name type="scientific">Sinorhizobium fredii (strain USDA 257)</name>
    <dbReference type="NCBI Taxonomy" id="1185652"/>
    <lineage>
        <taxon>Bacteria</taxon>
        <taxon>Pseudomonadati</taxon>
        <taxon>Pseudomonadota</taxon>
        <taxon>Alphaproteobacteria</taxon>
        <taxon>Hyphomicrobiales</taxon>
        <taxon>Rhizobiaceae</taxon>
        <taxon>Sinorhizobium/Ensifer group</taxon>
        <taxon>Sinorhizobium</taxon>
    </lineage>
</organism>
<evidence type="ECO:0000256" key="1">
    <source>
        <dbReference type="ARBA" id="ARBA00023002"/>
    </source>
</evidence>
<dbReference type="InterPro" id="IPR036812">
    <property type="entry name" value="NAD(P)_OxRdtase_dom_sf"/>
</dbReference>
<dbReference type="InterPro" id="IPR020471">
    <property type="entry name" value="AKR"/>
</dbReference>
<dbReference type="Gene3D" id="3.20.20.100">
    <property type="entry name" value="NADP-dependent oxidoreductase domain"/>
    <property type="match status" value="1"/>
</dbReference>
<keyword evidence="1 3" id="KW-0560">Oxidoreductase</keyword>
<gene>
    <name evidence="3" type="primary">yajO1</name>
    <name evidence="3" type="ORF">USDA257_c18250</name>
</gene>
<dbReference type="FunFam" id="3.20.20.100:FF:000004">
    <property type="entry name" value="Oxidoreductase, aldo/keto reductase"/>
    <property type="match status" value="1"/>
</dbReference>
<feature type="domain" description="NADP-dependent oxidoreductase" evidence="2">
    <location>
        <begin position="16"/>
        <end position="308"/>
    </location>
</feature>
<dbReference type="PANTHER" id="PTHR43364">
    <property type="entry name" value="NADH-SPECIFIC METHYLGLYOXAL REDUCTASE-RELATED"/>
    <property type="match status" value="1"/>
</dbReference>